<protein>
    <submittedName>
        <fullName evidence="2">DUF4097 domain-containing protein</fullName>
    </submittedName>
</protein>
<name>A0A6A0B9U9_9LACT</name>
<keyword evidence="3" id="KW-1185">Reference proteome</keyword>
<dbReference type="RefSeq" id="WP_172357465.1">
    <property type="nucleotide sequence ID" value="NZ_BLLH01000010.1"/>
</dbReference>
<dbReference type="InterPro" id="IPR025164">
    <property type="entry name" value="Toastrack_DUF4097"/>
</dbReference>
<dbReference type="Pfam" id="PF13349">
    <property type="entry name" value="DUF4097"/>
    <property type="match status" value="1"/>
</dbReference>
<evidence type="ECO:0000313" key="3">
    <source>
        <dbReference type="Proteomes" id="UP000475928"/>
    </source>
</evidence>
<sequence length="394" mass="42671">MNDQKERILELMRKNIITQAEAIELLEKAGLSQDQATDASSKSSQSAFDKDGYQTDSSETFKQLVNQTGNFVKNIFNTAKKSVDNNVDFSSGFPSFKYLTKKDYVAFDGEITELDVSVTSGDVTVLTKDVEKTIIEATYRVYGGVAEENLDEFIRDNVVITLEDGELLVAIKSKRIVADITITLAESQLDDATFDVVNGVVKLTDLVADDLSIKKVNGDLTITGGAVESLNVKAVNGEVRIASDFETANISSVNGEILVTATSINAENLKVKNVNGDVKISVPENIGLVGYVKTTFGKYKTRITLDSPLEITKNGAALVRTATNSLTIDAATNAGTIWLKDGEAKVPDFVDGTQSEQTTAVQSDSLSDVTSDQFTEVFTDTFDNQEDKEDAQNG</sequence>
<comment type="caution">
    <text evidence="2">The sequence shown here is derived from an EMBL/GenBank/DDBJ whole genome shotgun (WGS) entry which is preliminary data.</text>
</comment>
<evidence type="ECO:0000259" key="1">
    <source>
        <dbReference type="Pfam" id="PF13349"/>
    </source>
</evidence>
<dbReference type="Proteomes" id="UP000475928">
    <property type="component" value="Unassembled WGS sequence"/>
</dbReference>
<feature type="domain" description="DUF4097" evidence="1">
    <location>
        <begin position="152"/>
        <end position="337"/>
    </location>
</feature>
<accession>A0A6A0B9U9</accession>
<gene>
    <name evidence="2" type="primary">ythC</name>
    <name evidence="2" type="ORF">Hs20B_16160</name>
</gene>
<dbReference type="EMBL" id="BLLH01000010">
    <property type="protein sequence ID" value="GFH41218.1"/>
    <property type="molecule type" value="Genomic_DNA"/>
</dbReference>
<dbReference type="AlphaFoldDB" id="A0A6A0B9U9"/>
<reference evidence="2 3" key="1">
    <citation type="submission" date="2020-02" db="EMBL/GenBank/DDBJ databases">
        <title>Draft genome sequence of Lactococcus sp. Hs20B0-1.</title>
        <authorList>
            <person name="Noda S."/>
            <person name="Yuki M."/>
            <person name="Ohkuma M."/>
        </authorList>
    </citation>
    <scope>NUCLEOTIDE SEQUENCE [LARGE SCALE GENOMIC DNA]</scope>
    <source>
        <strain evidence="2 3">Hs20B0-1</strain>
    </source>
</reference>
<proteinExistence type="predicted"/>
<evidence type="ECO:0000313" key="2">
    <source>
        <dbReference type="EMBL" id="GFH41218.1"/>
    </source>
</evidence>
<organism evidence="2 3">
    <name type="scientific">Pseudolactococcus insecticola</name>
    <dbReference type="NCBI Taxonomy" id="2709158"/>
    <lineage>
        <taxon>Bacteria</taxon>
        <taxon>Bacillati</taxon>
        <taxon>Bacillota</taxon>
        <taxon>Bacilli</taxon>
        <taxon>Lactobacillales</taxon>
        <taxon>Streptococcaceae</taxon>
        <taxon>Pseudolactococcus</taxon>
    </lineage>
</organism>